<evidence type="ECO:0000256" key="1">
    <source>
        <dbReference type="SAM" id="MobiDB-lite"/>
    </source>
</evidence>
<feature type="region of interest" description="Disordered" evidence="1">
    <location>
        <begin position="1"/>
        <end position="46"/>
    </location>
</feature>
<evidence type="ECO:0000313" key="2">
    <source>
        <dbReference type="EMBL" id="RLV73204.1"/>
    </source>
</evidence>
<dbReference type="OrthoDB" id="9219444at2759"/>
<dbReference type="Proteomes" id="UP000276834">
    <property type="component" value="Unassembled WGS sequence"/>
</dbReference>
<name>A0A3L8R0Z1_CHLGU</name>
<feature type="region of interest" description="Disordered" evidence="1">
    <location>
        <begin position="306"/>
        <end position="493"/>
    </location>
</feature>
<keyword evidence="3" id="KW-1185">Reference proteome</keyword>
<accession>A0A3L8R0Z1</accession>
<protein>
    <submittedName>
        <fullName evidence="2">Uncharacterized protein</fullName>
    </submittedName>
</protein>
<reference evidence="2 3" key="1">
    <citation type="journal article" date="2018" name="Proc. R. Soc. B">
        <title>A non-coding region near Follistatin controls head colour polymorphism in the Gouldian finch.</title>
        <authorList>
            <person name="Toomey M.B."/>
            <person name="Marques C.I."/>
            <person name="Andrade P."/>
            <person name="Araujo P.M."/>
            <person name="Sabatino S."/>
            <person name="Gazda M.A."/>
            <person name="Afonso S."/>
            <person name="Lopes R.J."/>
            <person name="Corbo J.C."/>
            <person name="Carneiro M."/>
        </authorList>
    </citation>
    <scope>NUCLEOTIDE SEQUENCE [LARGE SCALE GENOMIC DNA]</scope>
    <source>
        <strain evidence="2">Red01</strain>
        <tissue evidence="2">Muscle</tissue>
    </source>
</reference>
<feature type="compositionally biased region" description="Basic and acidic residues" evidence="1">
    <location>
        <begin position="470"/>
        <end position="485"/>
    </location>
</feature>
<feature type="region of interest" description="Disordered" evidence="1">
    <location>
        <begin position="507"/>
        <end position="564"/>
    </location>
</feature>
<feature type="compositionally biased region" description="Acidic residues" evidence="1">
    <location>
        <begin position="163"/>
        <end position="174"/>
    </location>
</feature>
<sequence>MLPDIPGDEIPPGSGCAGIAQADRAGNVKTGKRLSSSQLIPAHPSPLPVPSGVSLARAGEGCASPGMLSGFGGCQTGLEHGIRGIHQEQPGIHLQRGEEGIPAGAAGSGCSGGVGRPALSGTGSPPAPWSPPKVTPEPCGGVPAGLPPPRRRCVSVLEPGTAWDEEEEEEEEEERMPRVSLRRSGTLRSSLDPFRRHSWEPGKDPRGIPGYDQLSGSPELGSSSEQLGGLCQRRRDPRRAPLVHSSDELDSLLSQDEEDEADVRRAQEDARRLPEPRAGPRSRGWSRFKSASLGVIASVPGEEAAEIPPFASQQSLLSGAGSRERLAGEAGTPPGREGTPLDRTLSFIRRMTGKTKGGAAPQGFDGTPKTPPELRAEFSGAEGPRAGTGTQKPPSLFKALKLPPPPAPEGPEGGVGSAGTPKFRARSSRVSRHPEVPVGVPLLIRGVPEVPAPPGGPSASPQPSAGVGSRDGHRDPLRPWGRELGRGAGGSRSAAVLGGCWLASRPAGARHGRGRGGAGGGHKGLSVPVGARGGGGKDKERMKEGKEKDARYTNGHLFTTISVS</sequence>
<feature type="compositionally biased region" description="Low complexity" evidence="1">
    <location>
        <begin position="457"/>
        <end position="468"/>
    </location>
</feature>
<feature type="non-terminal residue" evidence="2">
    <location>
        <position position="564"/>
    </location>
</feature>
<organism evidence="2 3">
    <name type="scientific">Chloebia gouldiae</name>
    <name type="common">Gouldian finch</name>
    <name type="synonym">Erythrura gouldiae</name>
    <dbReference type="NCBI Taxonomy" id="44316"/>
    <lineage>
        <taxon>Eukaryota</taxon>
        <taxon>Metazoa</taxon>
        <taxon>Chordata</taxon>
        <taxon>Craniata</taxon>
        <taxon>Vertebrata</taxon>
        <taxon>Euteleostomi</taxon>
        <taxon>Archelosauria</taxon>
        <taxon>Archosauria</taxon>
        <taxon>Dinosauria</taxon>
        <taxon>Saurischia</taxon>
        <taxon>Theropoda</taxon>
        <taxon>Coelurosauria</taxon>
        <taxon>Aves</taxon>
        <taxon>Neognathae</taxon>
        <taxon>Neoaves</taxon>
        <taxon>Telluraves</taxon>
        <taxon>Australaves</taxon>
        <taxon>Passeriformes</taxon>
        <taxon>Passeroidea</taxon>
        <taxon>Passeridae</taxon>
        <taxon>Chloebia</taxon>
    </lineage>
</organism>
<dbReference type="EMBL" id="QUSF01000769">
    <property type="protein sequence ID" value="RLV73204.1"/>
    <property type="molecule type" value="Genomic_DNA"/>
</dbReference>
<gene>
    <name evidence="2" type="ORF">DV515_00017151</name>
</gene>
<feature type="compositionally biased region" description="Gly residues" evidence="1">
    <location>
        <begin position="106"/>
        <end position="115"/>
    </location>
</feature>
<feature type="compositionally biased region" description="Low complexity" evidence="1">
    <location>
        <begin position="178"/>
        <end position="191"/>
    </location>
</feature>
<proteinExistence type="predicted"/>
<comment type="caution">
    <text evidence="2">The sequence shown here is derived from an EMBL/GenBank/DDBJ whole genome shotgun (WGS) entry which is preliminary data.</text>
</comment>
<feature type="compositionally biased region" description="Pro residues" evidence="1">
    <location>
        <begin position="125"/>
        <end position="135"/>
    </location>
</feature>
<feature type="compositionally biased region" description="Basic and acidic residues" evidence="1">
    <location>
        <begin position="262"/>
        <end position="275"/>
    </location>
</feature>
<feature type="compositionally biased region" description="Low complexity" evidence="1">
    <location>
        <begin position="213"/>
        <end position="230"/>
    </location>
</feature>
<feature type="compositionally biased region" description="Low complexity" evidence="1">
    <location>
        <begin position="392"/>
        <end position="401"/>
    </location>
</feature>
<feature type="region of interest" description="Disordered" evidence="1">
    <location>
        <begin position="102"/>
        <end position="290"/>
    </location>
</feature>
<feature type="compositionally biased region" description="Basic and acidic residues" evidence="1">
    <location>
        <begin position="535"/>
        <end position="551"/>
    </location>
</feature>
<dbReference type="AlphaFoldDB" id="A0A3L8R0Z1"/>
<feature type="compositionally biased region" description="Basic and acidic residues" evidence="1">
    <location>
        <begin position="193"/>
        <end position="206"/>
    </location>
</feature>
<evidence type="ECO:0000313" key="3">
    <source>
        <dbReference type="Proteomes" id="UP000276834"/>
    </source>
</evidence>